<dbReference type="Proteomes" id="UP001163719">
    <property type="component" value="Unassembled WGS sequence"/>
</dbReference>
<evidence type="ECO:0008006" key="3">
    <source>
        <dbReference type="Google" id="ProtNLM"/>
    </source>
</evidence>
<name>A0ABT3HSA3_9FLAO</name>
<gene>
    <name evidence="1" type="ORF">OH806_15450</name>
</gene>
<dbReference type="EMBL" id="JAPDHV010000009">
    <property type="protein sequence ID" value="MCW3162667.1"/>
    <property type="molecule type" value="Genomic_DNA"/>
</dbReference>
<protein>
    <recommendedName>
        <fullName evidence="3">Outer membrane protein beta-barrel domain-containing protein</fullName>
    </recommendedName>
</protein>
<comment type="caution">
    <text evidence="1">The sequence shown here is derived from an EMBL/GenBank/DDBJ whole genome shotgun (WGS) entry which is preliminary data.</text>
</comment>
<accession>A0ABT3HSA3</accession>
<organism evidence="1 2">
    <name type="scientific">Chryseobacterium oryctis</name>
    <dbReference type="NCBI Taxonomy" id="2952618"/>
    <lineage>
        <taxon>Bacteria</taxon>
        <taxon>Pseudomonadati</taxon>
        <taxon>Bacteroidota</taxon>
        <taxon>Flavobacteriia</taxon>
        <taxon>Flavobacteriales</taxon>
        <taxon>Weeksellaceae</taxon>
        <taxon>Chryseobacterium group</taxon>
        <taxon>Chryseobacterium</taxon>
    </lineage>
</organism>
<reference evidence="1" key="1">
    <citation type="submission" date="2022-10" db="EMBL/GenBank/DDBJ databases">
        <title>Chryseobacterium babae sp. nov. isolated from the gut of the beetle Oryctes rhinoceros, and Chryseobacterium kimseyorum sp. nov., isolated from a stick insect rearing cage.</title>
        <authorList>
            <person name="Shelomi M."/>
            <person name="Han C.-J."/>
            <person name="Chen W.-M."/>
            <person name="Chen H.-K."/>
            <person name="Liaw S.-J."/>
            <person name="Muhle E."/>
            <person name="Clermont D."/>
        </authorList>
    </citation>
    <scope>NUCLEOTIDE SEQUENCE</scope>
    <source>
        <strain evidence="1">WLa1L2M3</strain>
    </source>
</reference>
<proteinExistence type="predicted"/>
<evidence type="ECO:0000313" key="1">
    <source>
        <dbReference type="EMBL" id="MCW3162667.1"/>
    </source>
</evidence>
<sequence length="291" mass="33262">MKKLLVVGVLMSNFVFGQEKKDTLVERNVEPIAEPVYKKEVNPFKKGSVMLFWGWNNSAYSNSDIHFKGDGYDFQLNNVKANDRQSAFRWNLYFNPAKVTVPQVNYRVTYFIKDNLGITLGMDHMKYVMPQNQTVDFKGYIDNPEYASMIKDGKVDLSDSNFLTFEHTDGLNYINIGAQKYLNIYDKKNIDVFWSYGGGIGALVPKSNIKLMGNERSDRFHLAGFGADIRTSVSVVVLRHIVLQAEGKFGYINMPDIKTTLNNKPDKASQDFVYGQFNFGIGYTFNTKKYN</sequence>
<dbReference type="RefSeq" id="WP_264744583.1">
    <property type="nucleotide sequence ID" value="NZ_JAPDHV010000009.1"/>
</dbReference>
<evidence type="ECO:0000313" key="2">
    <source>
        <dbReference type="Proteomes" id="UP001163719"/>
    </source>
</evidence>
<keyword evidence="2" id="KW-1185">Reference proteome</keyword>